<protein>
    <recommendedName>
        <fullName evidence="8">ATP-cone domain-containing protein</fullName>
    </recommendedName>
</protein>
<evidence type="ECO:0000259" key="8">
    <source>
        <dbReference type="PROSITE" id="PS51161"/>
    </source>
</evidence>
<feature type="coiled-coil region" evidence="7">
    <location>
        <begin position="81"/>
        <end position="108"/>
    </location>
</feature>
<dbReference type="InterPro" id="IPR003796">
    <property type="entry name" value="RNR_NrdR-like"/>
</dbReference>
<dbReference type="InterPro" id="IPR005144">
    <property type="entry name" value="ATP-cone_dom"/>
</dbReference>
<gene>
    <name evidence="9" type="ORF">S01H4_51123</name>
</gene>
<keyword evidence="5" id="KW-0238">DNA-binding</keyword>
<dbReference type="NCBIfam" id="TIGR00244">
    <property type="entry name" value="transcriptional regulator NrdR"/>
    <property type="match status" value="1"/>
</dbReference>
<keyword evidence="2" id="KW-0547">Nucleotide-binding</keyword>
<reference evidence="9" key="1">
    <citation type="journal article" date="2014" name="Front. Microbiol.">
        <title>High frequency of phylogenetically diverse reductive dehalogenase-homologous genes in deep subseafloor sedimentary metagenomes.</title>
        <authorList>
            <person name="Kawai M."/>
            <person name="Futagami T."/>
            <person name="Toyoda A."/>
            <person name="Takaki Y."/>
            <person name="Nishi S."/>
            <person name="Hori S."/>
            <person name="Arai W."/>
            <person name="Tsubouchi T."/>
            <person name="Morono Y."/>
            <person name="Uchiyama I."/>
            <person name="Ito T."/>
            <person name="Fujiyama A."/>
            <person name="Inagaki F."/>
            <person name="Takami H."/>
        </authorList>
    </citation>
    <scope>NUCLEOTIDE SEQUENCE</scope>
    <source>
        <strain evidence="9">Expedition CK06-06</strain>
    </source>
</reference>
<dbReference type="GO" id="GO:0008270">
    <property type="term" value="F:zinc ion binding"/>
    <property type="evidence" value="ECO:0007669"/>
    <property type="project" value="InterPro"/>
</dbReference>
<dbReference type="InterPro" id="IPR055173">
    <property type="entry name" value="NrdR-like_N"/>
</dbReference>
<evidence type="ECO:0000256" key="2">
    <source>
        <dbReference type="ARBA" id="ARBA00022741"/>
    </source>
</evidence>
<keyword evidence="3" id="KW-0067">ATP-binding</keyword>
<keyword evidence="7" id="KW-0175">Coiled coil</keyword>
<evidence type="ECO:0000256" key="3">
    <source>
        <dbReference type="ARBA" id="ARBA00022840"/>
    </source>
</evidence>
<dbReference type="GO" id="GO:0003677">
    <property type="term" value="F:DNA binding"/>
    <property type="evidence" value="ECO:0007669"/>
    <property type="project" value="UniProtKB-KW"/>
</dbReference>
<dbReference type="PANTHER" id="PTHR30455">
    <property type="entry name" value="TRANSCRIPTIONAL REPRESSOR NRDR"/>
    <property type="match status" value="1"/>
</dbReference>
<keyword evidence="4" id="KW-0805">Transcription regulation</keyword>
<dbReference type="GO" id="GO:0005524">
    <property type="term" value="F:ATP binding"/>
    <property type="evidence" value="ECO:0007669"/>
    <property type="project" value="UniProtKB-KW"/>
</dbReference>
<evidence type="ECO:0000313" key="9">
    <source>
        <dbReference type="EMBL" id="GAG96941.1"/>
    </source>
</evidence>
<evidence type="ECO:0000256" key="7">
    <source>
        <dbReference type="SAM" id="Coils"/>
    </source>
</evidence>
<dbReference type="PANTHER" id="PTHR30455:SF2">
    <property type="entry name" value="TRANSCRIPTIONAL REPRESSOR NRDR"/>
    <property type="match status" value="1"/>
</dbReference>
<name>X1DKJ5_9ZZZZ</name>
<feature type="non-terminal residue" evidence="9">
    <location>
        <position position="177"/>
    </location>
</feature>
<dbReference type="Pfam" id="PF03477">
    <property type="entry name" value="ATP-cone"/>
    <property type="match status" value="1"/>
</dbReference>
<dbReference type="GO" id="GO:0045892">
    <property type="term" value="P:negative regulation of DNA-templated transcription"/>
    <property type="evidence" value="ECO:0007669"/>
    <property type="project" value="InterPro"/>
</dbReference>
<organism evidence="9">
    <name type="scientific">marine sediment metagenome</name>
    <dbReference type="NCBI Taxonomy" id="412755"/>
    <lineage>
        <taxon>unclassified sequences</taxon>
        <taxon>metagenomes</taxon>
        <taxon>ecological metagenomes</taxon>
    </lineage>
</organism>
<evidence type="ECO:0000256" key="5">
    <source>
        <dbReference type="ARBA" id="ARBA00023125"/>
    </source>
</evidence>
<sequence length="177" mass="20854">MKCPYCQSPNTRVVDKRLSDDMKVNRRRRECLQCNKRFTTYERVDDVKLSVIKKDKRREPFSRDKMKAGIVRACEKRPISMEEIDEIVDEIESELRKLEETEINAQIIGEKVMEKLRELDEVAYIRFASVYRRFTDLASFERELEKLKVVKEVQVKGQDSTELLLLVSGDTKEEISG</sequence>
<evidence type="ECO:0000256" key="6">
    <source>
        <dbReference type="ARBA" id="ARBA00023163"/>
    </source>
</evidence>
<keyword evidence="1" id="KW-0678">Repressor</keyword>
<evidence type="ECO:0000256" key="4">
    <source>
        <dbReference type="ARBA" id="ARBA00023015"/>
    </source>
</evidence>
<dbReference type="AlphaFoldDB" id="X1DKJ5"/>
<feature type="domain" description="ATP-cone" evidence="8">
    <location>
        <begin position="49"/>
        <end position="139"/>
    </location>
</feature>
<keyword evidence="6" id="KW-0804">Transcription</keyword>
<dbReference type="HAMAP" id="MF_00440">
    <property type="entry name" value="NrdR"/>
    <property type="match status" value="1"/>
</dbReference>
<proteinExistence type="inferred from homology"/>
<dbReference type="Pfam" id="PF22811">
    <property type="entry name" value="Zn_ribbon_NrdR"/>
    <property type="match status" value="1"/>
</dbReference>
<accession>X1DKJ5</accession>
<evidence type="ECO:0000256" key="1">
    <source>
        <dbReference type="ARBA" id="ARBA00022491"/>
    </source>
</evidence>
<dbReference type="EMBL" id="BART01029087">
    <property type="protein sequence ID" value="GAG96941.1"/>
    <property type="molecule type" value="Genomic_DNA"/>
</dbReference>
<dbReference type="PROSITE" id="PS51161">
    <property type="entry name" value="ATP_CONE"/>
    <property type="match status" value="1"/>
</dbReference>
<comment type="caution">
    <text evidence="9">The sequence shown here is derived from an EMBL/GenBank/DDBJ whole genome shotgun (WGS) entry which is preliminary data.</text>
</comment>